<keyword evidence="2" id="KW-0238">DNA-binding</keyword>
<dbReference type="RefSeq" id="WP_115414624.1">
    <property type="nucleotide sequence ID" value="NZ_CP031356.1"/>
</dbReference>
<dbReference type="Proteomes" id="UP000254236">
    <property type="component" value="Chromosome"/>
</dbReference>
<dbReference type="EMBL" id="QSWH01000004">
    <property type="protein sequence ID" value="RRR22592.1"/>
    <property type="molecule type" value="Genomic_DNA"/>
</dbReference>
<evidence type="ECO:0000256" key="3">
    <source>
        <dbReference type="ARBA" id="ARBA00023163"/>
    </source>
</evidence>
<gene>
    <name evidence="5" type="ORF">DWV08_15475</name>
    <name evidence="6" type="ORF">DXU92_10095</name>
</gene>
<dbReference type="Proteomes" id="UP000282185">
    <property type="component" value="Unassembled WGS sequence"/>
</dbReference>
<dbReference type="SUPFAM" id="SSF46689">
    <property type="entry name" value="Homeodomain-like"/>
    <property type="match status" value="1"/>
</dbReference>
<evidence type="ECO:0000313" key="8">
    <source>
        <dbReference type="Proteomes" id="UP000282185"/>
    </source>
</evidence>
<reference evidence="5 7" key="1">
    <citation type="submission" date="2018-07" db="EMBL/GenBank/DDBJ databases">
        <title>Brachybacterium saurashtrense DSM 23186 genome sequence.</title>
        <authorList>
            <person name="Guo L."/>
        </authorList>
    </citation>
    <scope>NUCLEOTIDE SEQUENCE [LARGE SCALE GENOMIC DNA]</scope>
    <source>
        <strain evidence="5 7">DSM 23186</strain>
    </source>
</reference>
<dbReference type="InterPro" id="IPR009057">
    <property type="entry name" value="Homeodomain-like_sf"/>
</dbReference>
<protein>
    <submittedName>
        <fullName evidence="6">AraC family transcriptional regulator</fullName>
    </submittedName>
</protein>
<evidence type="ECO:0000256" key="1">
    <source>
        <dbReference type="ARBA" id="ARBA00023015"/>
    </source>
</evidence>
<dbReference type="AlphaFoldDB" id="A0A345YSH5"/>
<dbReference type="PANTHER" id="PTHR46796:SF6">
    <property type="entry name" value="ARAC SUBFAMILY"/>
    <property type="match status" value="1"/>
</dbReference>
<keyword evidence="3" id="KW-0804">Transcription</keyword>
<keyword evidence="1" id="KW-0805">Transcription regulation</keyword>
<dbReference type="OrthoDB" id="4929247at2"/>
<proteinExistence type="predicted"/>
<sequence>MSTLVDASYLGASGLRDVPDDRFHALSPRAFAMHRRERSFEGVSVVRLHGTAIEFRNDGAEDEVDGVEFVFVTPHPDVAPEAGQEISRIEYIPTWVNHRRRLREDACYLVIRAGRDALTGIVPQLPAEPRHIPVRGTLTRATHAFASSLLDHSDSLTAVESYATGQLLTEMVGAMILDRFGFGLGPDAETTTASARLRDQATAVIAQRRADPALGVEEIATSVLVSPRSLQAAFAEVSTTVSAQIRQQRAALAAHLLTSSRYQVLSIDEIAREAGFGSTLSMRRALQDLYGATPSQLRRDGRAGAPH</sequence>
<dbReference type="Gene3D" id="1.10.10.60">
    <property type="entry name" value="Homeodomain-like"/>
    <property type="match status" value="1"/>
</dbReference>
<evidence type="ECO:0000259" key="4">
    <source>
        <dbReference type="PROSITE" id="PS01124"/>
    </source>
</evidence>
<dbReference type="PANTHER" id="PTHR46796">
    <property type="entry name" value="HTH-TYPE TRANSCRIPTIONAL ACTIVATOR RHAS-RELATED"/>
    <property type="match status" value="1"/>
</dbReference>
<dbReference type="Pfam" id="PF12833">
    <property type="entry name" value="HTH_18"/>
    <property type="match status" value="1"/>
</dbReference>
<evidence type="ECO:0000313" key="5">
    <source>
        <dbReference type="EMBL" id="AXK46877.1"/>
    </source>
</evidence>
<dbReference type="PROSITE" id="PS01124">
    <property type="entry name" value="HTH_ARAC_FAMILY_2"/>
    <property type="match status" value="1"/>
</dbReference>
<keyword evidence="7" id="KW-1185">Reference proteome</keyword>
<feature type="domain" description="HTH araC/xylS-type" evidence="4">
    <location>
        <begin position="199"/>
        <end position="300"/>
    </location>
</feature>
<reference evidence="6 8" key="2">
    <citation type="submission" date="2018-08" db="EMBL/GenBank/DDBJ databases">
        <title>Brachybacterium saurashtrense DSM 23186.</title>
        <authorList>
            <person name="Li Y."/>
        </authorList>
    </citation>
    <scope>NUCLEOTIDE SEQUENCE [LARGE SCALE GENOMIC DNA]</scope>
    <source>
        <strain evidence="6 8">DSM 23186</strain>
    </source>
</reference>
<dbReference type="EMBL" id="CP031356">
    <property type="protein sequence ID" value="AXK46877.1"/>
    <property type="molecule type" value="Genomic_DNA"/>
</dbReference>
<evidence type="ECO:0000313" key="7">
    <source>
        <dbReference type="Proteomes" id="UP000254236"/>
    </source>
</evidence>
<dbReference type="SMART" id="SM00342">
    <property type="entry name" value="HTH_ARAC"/>
    <property type="match status" value="1"/>
</dbReference>
<accession>A0A345YSH5</accession>
<name>A0A345YSH5_9MICO</name>
<evidence type="ECO:0000256" key="2">
    <source>
        <dbReference type="ARBA" id="ARBA00023125"/>
    </source>
</evidence>
<evidence type="ECO:0000313" key="6">
    <source>
        <dbReference type="EMBL" id="RRR22592.1"/>
    </source>
</evidence>
<dbReference type="KEGG" id="bsau:DWV08_15475"/>
<organism evidence="6 8">
    <name type="scientific">Brachybacterium saurashtrense</name>
    <dbReference type="NCBI Taxonomy" id="556288"/>
    <lineage>
        <taxon>Bacteria</taxon>
        <taxon>Bacillati</taxon>
        <taxon>Actinomycetota</taxon>
        <taxon>Actinomycetes</taxon>
        <taxon>Micrococcales</taxon>
        <taxon>Dermabacteraceae</taxon>
        <taxon>Brachybacterium</taxon>
    </lineage>
</organism>
<dbReference type="InterPro" id="IPR018060">
    <property type="entry name" value="HTH_AraC"/>
</dbReference>
<dbReference type="GO" id="GO:0003700">
    <property type="term" value="F:DNA-binding transcription factor activity"/>
    <property type="evidence" value="ECO:0007669"/>
    <property type="project" value="InterPro"/>
</dbReference>
<dbReference type="GO" id="GO:0043565">
    <property type="term" value="F:sequence-specific DNA binding"/>
    <property type="evidence" value="ECO:0007669"/>
    <property type="project" value="InterPro"/>
</dbReference>
<dbReference type="InterPro" id="IPR050204">
    <property type="entry name" value="AraC_XylS_family_regulators"/>
</dbReference>